<dbReference type="CDD" id="cd00082">
    <property type="entry name" value="HisKA"/>
    <property type="match status" value="1"/>
</dbReference>
<dbReference type="Pfam" id="PF01627">
    <property type="entry name" value="Hpt"/>
    <property type="match status" value="1"/>
</dbReference>
<dbReference type="InterPro" id="IPR029016">
    <property type="entry name" value="GAF-like_dom_sf"/>
</dbReference>
<keyword evidence="18" id="KW-0175">Coiled coil</keyword>
<dbReference type="PROSITE" id="PS50113">
    <property type="entry name" value="PAC"/>
    <property type="match status" value="1"/>
</dbReference>
<dbReference type="SUPFAM" id="SSF52172">
    <property type="entry name" value="CheY-like"/>
    <property type="match status" value="2"/>
</dbReference>
<evidence type="ECO:0000313" key="24">
    <source>
        <dbReference type="EMBL" id="SKA14695.1"/>
    </source>
</evidence>
<dbReference type="FunFam" id="3.30.565.10:FF:000010">
    <property type="entry name" value="Sensor histidine kinase RcsC"/>
    <property type="match status" value="1"/>
</dbReference>
<dbReference type="PANTHER" id="PTHR45339">
    <property type="entry name" value="HYBRID SIGNAL TRANSDUCTION HISTIDINE KINASE J"/>
    <property type="match status" value="1"/>
</dbReference>
<evidence type="ECO:0000256" key="16">
    <source>
        <dbReference type="PROSITE-ProRule" id="PRU00110"/>
    </source>
</evidence>
<dbReference type="OrthoDB" id="9811889at2"/>
<dbReference type="SUPFAM" id="SSF47226">
    <property type="entry name" value="Histidine-containing phosphotransfer domain, HPT domain"/>
    <property type="match status" value="1"/>
</dbReference>
<dbReference type="InterPro" id="IPR011006">
    <property type="entry name" value="CheY-like_superfamily"/>
</dbReference>
<dbReference type="InterPro" id="IPR001610">
    <property type="entry name" value="PAC"/>
</dbReference>
<dbReference type="SUPFAM" id="SSF55785">
    <property type="entry name" value="PYP-like sensor domain (PAS domain)"/>
    <property type="match status" value="4"/>
</dbReference>
<dbReference type="InterPro" id="IPR000014">
    <property type="entry name" value="PAS"/>
</dbReference>
<dbReference type="SMART" id="SM00387">
    <property type="entry name" value="HATPase_c"/>
    <property type="match status" value="1"/>
</dbReference>
<keyword evidence="12" id="KW-0902">Two-component regulatory system</keyword>
<dbReference type="CDD" id="cd00130">
    <property type="entry name" value="PAS"/>
    <property type="match status" value="2"/>
</dbReference>
<proteinExistence type="predicted"/>
<evidence type="ECO:0000256" key="13">
    <source>
        <dbReference type="ARBA" id="ARBA00023136"/>
    </source>
</evidence>
<dbReference type="InterPro" id="IPR005467">
    <property type="entry name" value="His_kinase_dom"/>
</dbReference>
<dbReference type="SMART" id="SM00388">
    <property type="entry name" value="HisKA"/>
    <property type="match status" value="1"/>
</dbReference>
<evidence type="ECO:0000313" key="25">
    <source>
        <dbReference type="Proteomes" id="UP000190888"/>
    </source>
</evidence>
<feature type="domain" description="PAC" evidence="22">
    <location>
        <begin position="485"/>
        <end position="536"/>
    </location>
</feature>
<evidence type="ECO:0000256" key="6">
    <source>
        <dbReference type="ARBA" id="ARBA00022679"/>
    </source>
</evidence>
<dbReference type="Gene3D" id="2.10.70.100">
    <property type="match status" value="1"/>
</dbReference>
<comment type="subunit">
    <text evidence="14">At low DSF concentrations, interacts with RpfF.</text>
</comment>
<dbReference type="SUPFAM" id="SSF55874">
    <property type="entry name" value="ATPase domain of HSP90 chaperone/DNA topoisomerase II/histidine kinase"/>
    <property type="match status" value="1"/>
</dbReference>
<feature type="domain" description="PAS" evidence="21">
    <location>
        <begin position="167"/>
        <end position="237"/>
    </location>
</feature>
<dbReference type="Gene3D" id="1.10.287.130">
    <property type="match status" value="1"/>
</dbReference>
<accession>A0A1T4RFD9</accession>
<evidence type="ECO:0000256" key="17">
    <source>
        <dbReference type="PROSITE-ProRule" id="PRU00169"/>
    </source>
</evidence>
<dbReference type="SMART" id="SM00091">
    <property type="entry name" value="PAS"/>
    <property type="match status" value="2"/>
</dbReference>
<keyword evidence="13" id="KW-0472">Membrane</keyword>
<keyword evidence="7" id="KW-0812">Transmembrane</keyword>
<evidence type="ECO:0000256" key="7">
    <source>
        <dbReference type="ARBA" id="ARBA00022692"/>
    </source>
</evidence>
<feature type="coiled-coil region" evidence="18">
    <location>
        <begin position="642"/>
        <end position="672"/>
    </location>
</feature>
<dbReference type="Gene3D" id="3.30.565.10">
    <property type="entry name" value="Histidine kinase-like ATPase, C-terminal domain"/>
    <property type="match status" value="1"/>
</dbReference>
<dbReference type="PROSITE" id="PS50894">
    <property type="entry name" value="HPT"/>
    <property type="match status" value="1"/>
</dbReference>
<dbReference type="SMART" id="SM00448">
    <property type="entry name" value="REC"/>
    <property type="match status" value="2"/>
</dbReference>
<dbReference type="SMART" id="SM00065">
    <property type="entry name" value="GAF"/>
    <property type="match status" value="1"/>
</dbReference>
<dbReference type="Pfam" id="PF02518">
    <property type="entry name" value="HATPase_c"/>
    <property type="match status" value="1"/>
</dbReference>
<evidence type="ECO:0000256" key="15">
    <source>
        <dbReference type="ARBA" id="ARBA00068150"/>
    </source>
</evidence>
<keyword evidence="9" id="KW-0418">Kinase</keyword>
<dbReference type="PROSITE" id="PS50112">
    <property type="entry name" value="PAS"/>
    <property type="match status" value="2"/>
</dbReference>
<evidence type="ECO:0000259" key="20">
    <source>
        <dbReference type="PROSITE" id="PS50110"/>
    </source>
</evidence>
<keyword evidence="8" id="KW-0547">Nucleotide-binding</keyword>
<dbReference type="SMART" id="SM00086">
    <property type="entry name" value="PAC"/>
    <property type="match status" value="3"/>
</dbReference>
<evidence type="ECO:0000259" key="22">
    <source>
        <dbReference type="PROSITE" id="PS50113"/>
    </source>
</evidence>
<evidence type="ECO:0000256" key="11">
    <source>
        <dbReference type="ARBA" id="ARBA00022989"/>
    </source>
</evidence>
<dbReference type="InterPro" id="IPR001789">
    <property type="entry name" value="Sig_transdc_resp-reg_receiver"/>
</dbReference>
<feature type="modified residue" description="Phosphohistidine" evidence="16">
    <location>
        <position position="1252"/>
    </location>
</feature>
<dbReference type="Gene3D" id="1.20.120.160">
    <property type="entry name" value="HPT domain"/>
    <property type="match status" value="1"/>
</dbReference>
<dbReference type="InterPro" id="IPR036890">
    <property type="entry name" value="HATPase_C_sf"/>
</dbReference>
<dbReference type="Pfam" id="PF00512">
    <property type="entry name" value="HisKA"/>
    <property type="match status" value="1"/>
</dbReference>
<dbReference type="InterPro" id="IPR003661">
    <property type="entry name" value="HisK_dim/P_dom"/>
</dbReference>
<dbReference type="SUPFAM" id="SSF55781">
    <property type="entry name" value="GAF domain-like"/>
    <property type="match status" value="1"/>
</dbReference>
<dbReference type="SUPFAM" id="SSF47384">
    <property type="entry name" value="Homodimeric domain of signal transducing histidine kinase"/>
    <property type="match status" value="1"/>
</dbReference>
<keyword evidence="4" id="KW-1003">Cell membrane</keyword>
<evidence type="ECO:0000259" key="23">
    <source>
        <dbReference type="PROSITE" id="PS50894"/>
    </source>
</evidence>
<dbReference type="Pfam" id="PF00072">
    <property type="entry name" value="Response_reg"/>
    <property type="match status" value="2"/>
</dbReference>
<dbReference type="FunFam" id="1.10.287.130:FF:000002">
    <property type="entry name" value="Two-component osmosensing histidine kinase"/>
    <property type="match status" value="1"/>
</dbReference>
<feature type="domain" description="Histidine kinase" evidence="19">
    <location>
        <begin position="679"/>
        <end position="900"/>
    </location>
</feature>
<feature type="domain" description="Response regulatory" evidence="20">
    <location>
        <begin position="916"/>
        <end position="1036"/>
    </location>
</feature>
<dbReference type="STRING" id="413434.SAMN04488132_11218"/>
<dbReference type="Pfam" id="PF01590">
    <property type="entry name" value="GAF"/>
    <property type="match status" value="1"/>
</dbReference>
<evidence type="ECO:0000259" key="21">
    <source>
        <dbReference type="PROSITE" id="PS50112"/>
    </source>
</evidence>
<dbReference type="InterPro" id="IPR004358">
    <property type="entry name" value="Sig_transdc_His_kin-like_C"/>
</dbReference>
<dbReference type="Gene3D" id="3.30.450.20">
    <property type="entry name" value="PAS domain"/>
    <property type="match status" value="4"/>
</dbReference>
<evidence type="ECO:0000256" key="2">
    <source>
        <dbReference type="ARBA" id="ARBA00004651"/>
    </source>
</evidence>
<dbReference type="CDD" id="cd17546">
    <property type="entry name" value="REC_hyHK_CKI1_RcsC-like"/>
    <property type="match status" value="1"/>
</dbReference>
<dbReference type="Gene3D" id="3.30.450.40">
    <property type="match status" value="1"/>
</dbReference>
<keyword evidence="5 17" id="KW-0597">Phosphoprotein</keyword>
<evidence type="ECO:0000256" key="10">
    <source>
        <dbReference type="ARBA" id="ARBA00022840"/>
    </source>
</evidence>
<dbReference type="InterPro" id="IPR036641">
    <property type="entry name" value="HPT_dom_sf"/>
</dbReference>
<dbReference type="NCBIfam" id="TIGR00229">
    <property type="entry name" value="sensory_box"/>
    <property type="match status" value="2"/>
</dbReference>
<dbReference type="EMBL" id="FUWH01000012">
    <property type="protein sequence ID" value="SKA14695.1"/>
    <property type="molecule type" value="Genomic_DNA"/>
</dbReference>
<dbReference type="EC" id="2.7.13.3" evidence="3"/>
<dbReference type="GO" id="GO:0005524">
    <property type="term" value="F:ATP binding"/>
    <property type="evidence" value="ECO:0007669"/>
    <property type="project" value="UniProtKB-KW"/>
</dbReference>
<dbReference type="PANTHER" id="PTHR45339:SF1">
    <property type="entry name" value="HYBRID SIGNAL TRANSDUCTION HISTIDINE KINASE J"/>
    <property type="match status" value="1"/>
</dbReference>
<dbReference type="InterPro" id="IPR035965">
    <property type="entry name" value="PAS-like_dom_sf"/>
</dbReference>
<feature type="modified residue" description="4-aspartylphosphate" evidence="17">
    <location>
        <position position="966"/>
    </location>
</feature>
<keyword evidence="10" id="KW-0067">ATP-binding</keyword>
<dbReference type="InterPro" id="IPR000700">
    <property type="entry name" value="PAS-assoc_C"/>
</dbReference>
<evidence type="ECO:0000256" key="4">
    <source>
        <dbReference type="ARBA" id="ARBA00022475"/>
    </source>
</evidence>
<evidence type="ECO:0000256" key="8">
    <source>
        <dbReference type="ARBA" id="ARBA00022741"/>
    </source>
</evidence>
<evidence type="ECO:0000256" key="18">
    <source>
        <dbReference type="SAM" id="Coils"/>
    </source>
</evidence>
<dbReference type="Gene3D" id="3.40.50.2300">
    <property type="match status" value="2"/>
</dbReference>
<dbReference type="InterPro" id="IPR036097">
    <property type="entry name" value="HisK_dim/P_sf"/>
</dbReference>
<dbReference type="Proteomes" id="UP000190888">
    <property type="component" value="Unassembled WGS sequence"/>
</dbReference>
<dbReference type="InterPro" id="IPR008207">
    <property type="entry name" value="Sig_transdc_His_kin_Hpt_dom"/>
</dbReference>
<evidence type="ECO:0000256" key="14">
    <source>
        <dbReference type="ARBA" id="ARBA00064003"/>
    </source>
</evidence>
<comment type="subcellular location">
    <subcellularLocation>
        <location evidence="2">Cell membrane</location>
        <topology evidence="2">Multi-pass membrane protein</topology>
    </subcellularLocation>
</comment>
<dbReference type="CDD" id="cd00156">
    <property type="entry name" value="REC"/>
    <property type="match status" value="1"/>
</dbReference>
<gene>
    <name evidence="24" type="ORF">SAMN04488132_11218</name>
</gene>
<dbReference type="PROSITE" id="PS50110">
    <property type="entry name" value="RESPONSE_REGULATORY"/>
    <property type="match status" value="2"/>
</dbReference>
<dbReference type="InterPro" id="IPR003594">
    <property type="entry name" value="HATPase_dom"/>
</dbReference>
<sequence>MKNSPIPPNETERLAALRAYNILDTLPEKQFDRITELASIICNTPISLITLMDENRQWFKSKLGMEINETSRDIAFCRYTLLNSQILEVEDAANDERFRENPLVTDEESHIRFYAGYPLIDNNGHALGSLCVLDKVPRKLSTEQRRALQILGTSVLEMIVTQRRNQELQNFEKLFNISNDLICIAGTDGSFQRLNPAFHKVLGWDEEYLLQISFFDLVHPDDLQATRRHFSLLAAGKPTVNFTHRLKCRDGEYKNLQWVATPEPTTGYLFAIARDITQEKQKELRLYNSENRFRAFFENSQGLMCTHDLNGKFLSINISGAASLGYEPAELLHLGLFDIVPAHFHSNLHAYLQSIRTEKHVRGTMHTQHKDGSTLIWLFNNILEEDLEGNEYVIGNAVDITERHKLEEALKFTTQMLEQTNEAARIGTWDFNVITGEIYWSKLTRELHEVPDDYVPEFESAVAFMKTPDVIKEAVETAIDAAASYELDQQIITAKGNERWVRIIGTPEFQDGKCVRLYGTFQDIDEEKKAKQALLNEKARLTAFVKHAPAAVAMFDTKVRYVAYSNRWLEDYHLNDDIMGRSHYEVFPNISDEWKAIHARVLQGAVEKKEEDIWRPEGWDHDQYLYWEVRPWYQYDGSIGGLMMFTQDITDASEQREELKRAKLQAEQSSIAKSEFLANMSHEIRTPLNGVIGFTDLMLKTSLNATQEQYLSIVNQSANSLLGIINDILDFSKIEAGKLDLDIDKTDLYELSTHAADTITYQVENKKLELLLDIPEGLPRFIWTDSVRLKQVLINLLSNAVKFTEEGEIRLVIRQAASGNGKALLHFEVTDTGIGIQPEKQQSIFEAFSQEDHSTTKKYGGTGLGLTISNKLLGLMGSRLELQSTPGKGSSFSFNISVKAEYETPAAWSGLEKIRKVLIVDDNENNRIILRQMLQLRGIHSDEAASGIEALQILDKGGRYDALLMDYHMPYLDGLETVKKIRESLRRPLTEQPLILLQSSSEDEAFIHTCELLNIRQRLVKPIKSADLYHALYHLFNQEAPPVEDTLKKNEQAAMQQLNVMVVEDNMVNMLLTKTIVRKIAPNALITEAGNGVQAIEKYALQQPDLILMDIQMPVMNGYEATQKIRQNQGNVHIPIIALTAGNVLGEREKCLAAGMDDFIAKPIVEESLRPLFKKWIASAARSAAETSPAVAEPVNTGIHFDLQVIKGYVGEDPDILKDILTTTLTELKSSLAVLGKQVTGEDLAGIKATGHKLYGTAATAGMKPLAEMARSLEYQTEFNTKTIGDLFGRVRTEINHITSMIEGLIQ</sequence>
<feature type="domain" description="HPt" evidence="23">
    <location>
        <begin position="1213"/>
        <end position="1305"/>
    </location>
</feature>
<keyword evidence="6" id="KW-0808">Transferase</keyword>
<organism evidence="24 25">
    <name type="scientific">Sediminibacterium ginsengisoli</name>
    <dbReference type="NCBI Taxonomy" id="413434"/>
    <lineage>
        <taxon>Bacteria</taxon>
        <taxon>Pseudomonadati</taxon>
        <taxon>Bacteroidota</taxon>
        <taxon>Chitinophagia</taxon>
        <taxon>Chitinophagales</taxon>
        <taxon>Chitinophagaceae</taxon>
        <taxon>Sediminibacterium</taxon>
    </lineage>
</organism>
<dbReference type="GO" id="GO:0000155">
    <property type="term" value="F:phosphorelay sensor kinase activity"/>
    <property type="evidence" value="ECO:0007669"/>
    <property type="project" value="InterPro"/>
</dbReference>
<keyword evidence="11" id="KW-1133">Transmembrane helix</keyword>
<dbReference type="PRINTS" id="PR00344">
    <property type="entry name" value="BCTRLSENSOR"/>
</dbReference>
<keyword evidence="25" id="KW-1185">Reference proteome</keyword>
<dbReference type="PROSITE" id="PS50109">
    <property type="entry name" value="HIS_KIN"/>
    <property type="match status" value="1"/>
</dbReference>
<comment type="catalytic activity">
    <reaction evidence="1">
        <text>ATP + protein L-histidine = ADP + protein N-phospho-L-histidine.</text>
        <dbReference type="EC" id="2.7.13.3"/>
    </reaction>
</comment>
<dbReference type="Pfam" id="PF08448">
    <property type="entry name" value="PAS_4"/>
    <property type="match status" value="3"/>
</dbReference>
<feature type="domain" description="PAS" evidence="21">
    <location>
        <begin position="289"/>
        <end position="332"/>
    </location>
</feature>
<dbReference type="InterPro" id="IPR013656">
    <property type="entry name" value="PAS_4"/>
</dbReference>
<evidence type="ECO:0000256" key="5">
    <source>
        <dbReference type="ARBA" id="ARBA00022553"/>
    </source>
</evidence>
<evidence type="ECO:0000256" key="3">
    <source>
        <dbReference type="ARBA" id="ARBA00012438"/>
    </source>
</evidence>
<evidence type="ECO:0000259" key="19">
    <source>
        <dbReference type="PROSITE" id="PS50109"/>
    </source>
</evidence>
<dbReference type="GO" id="GO:0005886">
    <property type="term" value="C:plasma membrane"/>
    <property type="evidence" value="ECO:0007669"/>
    <property type="project" value="UniProtKB-SubCell"/>
</dbReference>
<evidence type="ECO:0000256" key="12">
    <source>
        <dbReference type="ARBA" id="ARBA00023012"/>
    </source>
</evidence>
<reference evidence="24 25" key="1">
    <citation type="submission" date="2017-02" db="EMBL/GenBank/DDBJ databases">
        <authorList>
            <person name="Peterson S.W."/>
        </authorList>
    </citation>
    <scope>NUCLEOTIDE SEQUENCE [LARGE SCALE GENOMIC DNA]</scope>
    <source>
        <strain evidence="24 25">DSM 22335</strain>
    </source>
</reference>
<name>A0A1T4RFD9_9BACT</name>
<feature type="domain" description="Response regulatory" evidence="20">
    <location>
        <begin position="1059"/>
        <end position="1177"/>
    </location>
</feature>
<dbReference type="CDD" id="cd16922">
    <property type="entry name" value="HATPase_EvgS-ArcB-TorS-like"/>
    <property type="match status" value="1"/>
</dbReference>
<dbReference type="RefSeq" id="WP_078832532.1">
    <property type="nucleotide sequence ID" value="NZ_FUWH01000012.1"/>
</dbReference>
<protein>
    <recommendedName>
        <fullName evidence="15">Sensory/regulatory protein RpfC</fullName>
        <ecNumber evidence="3">2.7.13.3</ecNumber>
    </recommendedName>
</protein>
<evidence type="ECO:0000256" key="1">
    <source>
        <dbReference type="ARBA" id="ARBA00000085"/>
    </source>
</evidence>
<evidence type="ECO:0000256" key="9">
    <source>
        <dbReference type="ARBA" id="ARBA00022777"/>
    </source>
</evidence>
<feature type="modified residue" description="4-aspartylphosphate" evidence="17">
    <location>
        <position position="1110"/>
    </location>
</feature>
<dbReference type="InterPro" id="IPR003018">
    <property type="entry name" value="GAF"/>
</dbReference>